<dbReference type="Proteomes" id="UP001374579">
    <property type="component" value="Unassembled WGS sequence"/>
</dbReference>
<organism evidence="11 12">
    <name type="scientific">Littorina saxatilis</name>
    <dbReference type="NCBI Taxonomy" id="31220"/>
    <lineage>
        <taxon>Eukaryota</taxon>
        <taxon>Metazoa</taxon>
        <taxon>Spiralia</taxon>
        <taxon>Lophotrochozoa</taxon>
        <taxon>Mollusca</taxon>
        <taxon>Gastropoda</taxon>
        <taxon>Caenogastropoda</taxon>
        <taxon>Littorinimorpha</taxon>
        <taxon>Littorinoidea</taxon>
        <taxon>Littorinidae</taxon>
        <taxon>Littorina</taxon>
    </lineage>
</organism>
<evidence type="ECO:0000256" key="4">
    <source>
        <dbReference type="ARBA" id="ARBA00022723"/>
    </source>
</evidence>
<keyword evidence="12" id="KW-1185">Reference proteome</keyword>
<keyword evidence="5 9" id="KW-0863">Zinc-finger</keyword>
<evidence type="ECO:0000256" key="3">
    <source>
        <dbReference type="ARBA" id="ARBA00022679"/>
    </source>
</evidence>
<dbReference type="Pfam" id="PF13639">
    <property type="entry name" value="zf-RING_2"/>
    <property type="match status" value="1"/>
</dbReference>
<dbReference type="InterPro" id="IPR013083">
    <property type="entry name" value="Znf_RING/FYVE/PHD"/>
</dbReference>
<dbReference type="SUPFAM" id="SSF57850">
    <property type="entry name" value="RING/U-box"/>
    <property type="match status" value="1"/>
</dbReference>
<dbReference type="GO" id="GO:0008270">
    <property type="term" value="F:zinc ion binding"/>
    <property type="evidence" value="ECO:0007669"/>
    <property type="project" value="UniProtKB-KW"/>
</dbReference>
<dbReference type="CDD" id="cd16669">
    <property type="entry name" value="RING-H2_RNF181"/>
    <property type="match status" value="1"/>
</dbReference>
<gene>
    <name evidence="11" type="ORF">V1264_010854</name>
</gene>
<dbReference type="GO" id="GO:0006511">
    <property type="term" value="P:ubiquitin-dependent protein catabolic process"/>
    <property type="evidence" value="ECO:0007669"/>
    <property type="project" value="TreeGrafter"/>
</dbReference>
<dbReference type="InterPro" id="IPR001841">
    <property type="entry name" value="Znf_RING"/>
</dbReference>
<evidence type="ECO:0000313" key="11">
    <source>
        <dbReference type="EMBL" id="KAK7111172.1"/>
    </source>
</evidence>
<evidence type="ECO:0000256" key="6">
    <source>
        <dbReference type="ARBA" id="ARBA00022786"/>
    </source>
</evidence>
<evidence type="ECO:0000256" key="5">
    <source>
        <dbReference type="ARBA" id="ARBA00022771"/>
    </source>
</evidence>
<dbReference type="FunFam" id="3.30.40.10:FF:000127">
    <property type="entry name" value="E3 ubiquitin-protein ligase RNF181"/>
    <property type="match status" value="1"/>
</dbReference>
<evidence type="ECO:0000256" key="9">
    <source>
        <dbReference type="PROSITE-ProRule" id="PRU00175"/>
    </source>
</evidence>
<evidence type="ECO:0000256" key="8">
    <source>
        <dbReference type="ARBA" id="ARBA00038197"/>
    </source>
</evidence>
<keyword evidence="7" id="KW-0862">Zinc</keyword>
<dbReference type="EMBL" id="JBAMIC010000002">
    <property type="protein sequence ID" value="KAK7111172.1"/>
    <property type="molecule type" value="Genomic_DNA"/>
</dbReference>
<dbReference type="PANTHER" id="PTHR45931:SF3">
    <property type="entry name" value="RING ZINC FINGER-CONTAINING PROTEIN"/>
    <property type="match status" value="1"/>
</dbReference>
<accession>A0AAN9BSV4</accession>
<evidence type="ECO:0000256" key="2">
    <source>
        <dbReference type="ARBA" id="ARBA00012483"/>
    </source>
</evidence>
<dbReference type="Gene3D" id="3.30.40.10">
    <property type="entry name" value="Zinc/RING finger domain, C3HC4 (zinc finger)"/>
    <property type="match status" value="1"/>
</dbReference>
<evidence type="ECO:0000256" key="1">
    <source>
        <dbReference type="ARBA" id="ARBA00000900"/>
    </source>
</evidence>
<dbReference type="GO" id="GO:0016567">
    <property type="term" value="P:protein ubiquitination"/>
    <property type="evidence" value="ECO:0007669"/>
    <property type="project" value="UniProtKB-ARBA"/>
</dbReference>
<comment type="caution">
    <text evidence="11">The sequence shown here is derived from an EMBL/GenBank/DDBJ whole genome shotgun (WGS) entry which is preliminary data.</text>
</comment>
<reference evidence="11 12" key="1">
    <citation type="submission" date="2024-02" db="EMBL/GenBank/DDBJ databases">
        <title>Chromosome-scale genome assembly of the rough periwinkle Littorina saxatilis.</title>
        <authorList>
            <person name="De Jode A."/>
            <person name="Faria R."/>
            <person name="Formenti G."/>
            <person name="Sims Y."/>
            <person name="Smith T.P."/>
            <person name="Tracey A."/>
            <person name="Wood J.M.D."/>
            <person name="Zagrodzka Z.B."/>
            <person name="Johannesson K."/>
            <person name="Butlin R.K."/>
            <person name="Leder E.H."/>
        </authorList>
    </citation>
    <scope>NUCLEOTIDE SEQUENCE [LARGE SCALE GENOMIC DNA]</scope>
    <source>
        <strain evidence="11">Snail1</strain>
        <tissue evidence="11">Muscle</tissue>
    </source>
</reference>
<keyword evidence="4" id="KW-0479">Metal-binding</keyword>
<keyword evidence="3" id="KW-0808">Transferase</keyword>
<proteinExistence type="inferred from homology"/>
<sequence length="156" mass="18081">MASYYDEHDCEPLGEGETPNHMLHLARLLLDTGLSTAWEMEYSRIFGGQRQVPPASKKVVEELETKLVNPTMAAQGLKCPVCLMEFDEEDELKILPCNHQFHTRCIITWLKKVCSCPVCRHELPTDDPDYEEFKKQKVREKQRQQNLDTLHDSMFG</sequence>
<protein>
    <recommendedName>
        <fullName evidence="2">RING-type E3 ubiquitin transferase</fullName>
        <ecNumber evidence="2">2.3.2.27</ecNumber>
    </recommendedName>
</protein>
<evidence type="ECO:0000259" key="10">
    <source>
        <dbReference type="PROSITE" id="PS50089"/>
    </source>
</evidence>
<dbReference type="SMART" id="SM00184">
    <property type="entry name" value="RING"/>
    <property type="match status" value="1"/>
</dbReference>
<dbReference type="PANTHER" id="PTHR45931">
    <property type="entry name" value="SI:CH211-59O9.10"/>
    <property type="match status" value="1"/>
</dbReference>
<name>A0AAN9BSV4_9CAEN</name>
<dbReference type="GO" id="GO:0061630">
    <property type="term" value="F:ubiquitin protein ligase activity"/>
    <property type="evidence" value="ECO:0007669"/>
    <property type="project" value="UniProtKB-EC"/>
</dbReference>
<dbReference type="GO" id="GO:0005634">
    <property type="term" value="C:nucleus"/>
    <property type="evidence" value="ECO:0007669"/>
    <property type="project" value="TreeGrafter"/>
</dbReference>
<evidence type="ECO:0000256" key="7">
    <source>
        <dbReference type="ARBA" id="ARBA00022833"/>
    </source>
</evidence>
<dbReference type="AlphaFoldDB" id="A0AAN9BSV4"/>
<feature type="domain" description="RING-type" evidence="10">
    <location>
        <begin position="79"/>
        <end position="120"/>
    </location>
</feature>
<comment type="catalytic activity">
    <reaction evidence="1">
        <text>S-ubiquitinyl-[E2 ubiquitin-conjugating enzyme]-L-cysteine + [acceptor protein]-L-lysine = [E2 ubiquitin-conjugating enzyme]-L-cysteine + N(6)-ubiquitinyl-[acceptor protein]-L-lysine.</text>
        <dbReference type="EC" id="2.3.2.27"/>
    </reaction>
</comment>
<dbReference type="PROSITE" id="PS50089">
    <property type="entry name" value="ZF_RING_2"/>
    <property type="match status" value="1"/>
</dbReference>
<evidence type="ECO:0000313" key="12">
    <source>
        <dbReference type="Proteomes" id="UP001374579"/>
    </source>
</evidence>
<dbReference type="InterPro" id="IPR051834">
    <property type="entry name" value="RING_finger_E3_ligase"/>
</dbReference>
<dbReference type="EC" id="2.3.2.27" evidence="2"/>
<keyword evidence="6" id="KW-0833">Ubl conjugation pathway</keyword>
<comment type="similarity">
    <text evidence="8">Belongs to the RNF181 family.</text>
</comment>